<dbReference type="GO" id="GO:0046872">
    <property type="term" value="F:metal ion binding"/>
    <property type="evidence" value="ECO:0007669"/>
    <property type="project" value="UniProtKB-KW"/>
</dbReference>
<dbReference type="AlphaFoldDB" id="A0AAP0PN27"/>
<evidence type="ECO:0000313" key="10">
    <source>
        <dbReference type="EMBL" id="KAK9150037.1"/>
    </source>
</evidence>
<dbReference type="Proteomes" id="UP001420932">
    <property type="component" value="Unassembled WGS sequence"/>
</dbReference>
<dbReference type="Pfam" id="PF00264">
    <property type="entry name" value="Tyrosinase"/>
    <property type="match status" value="1"/>
</dbReference>
<dbReference type="InterPro" id="IPR022739">
    <property type="entry name" value="Polyphenol_oxidase_cen"/>
</dbReference>
<feature type="region of interest" description="Disordered" evidence="8">
    <location>
        <begin position="523"/>
        <end position="545"/>
    </location>
</feature>
<dbReference type="Pfam" id="PF12143">
    <property type="entry name" value="PPO1_KFDV"/>
    <property type="match status" value="1"/>
</dbReference>
<dbReference type="EMBL" id="JBBNAF010000004">
    <property type="protein sequence ID" value="KAK9150037.1"/>
    <property type="molecule type" value="Genomic_DNA"/>
</dbReference>
<comment type="similarity">
    <text evidence="2">Belongs to the tyrosinase family.</text>
</comment>
<dbReference type="InterPro" id="IPR050316">
    <property type="entry name" value="Tyrosinase/Hemocyanin"/>
</dbReference>
<dbReference type="Gene3D" id="1.10.1280.10">
    <property type="entry name" value="Di-copper center containing domain from catechol oxidase"/>
    <property type="match status" value="1"/>
</dbReference>
<accession>A0AAP0PN27</accession>
<dbReference type="InterPro" id="IPR008922">
    <property type="entry name" value="Di-copper_centre_dom_sf"/>
</dbReference>
<evidence type="ECO:0000256" key="8">
    <source>
        <dbReference type="SAM" id="MobiDB-lite"/>
    </source>
</evidence>
<keyword evidence="4" id="KW-0883">Thioether bond</keyword>
<evidence type="ECO:0000256" key="2">
    <source>
        <dbReference type="ARBA" id="ARBA00009928"/>
    </source>
</evidence>
<evidence type="ECO:0000256" key="6">
    <source>
        <dbReference type="ARBA" id="ARBA00023008"/>
    </source>
</evidence>
<organism evidence="10 11">
    <name type="scientific">Stephania yunnanensis</name>
    <dbReference type="NCBI Taxonomy" id="152371"/>
    <lineage>
        <taxon>Eukaryota</taxon>
        <taxon>Viridiplantae</taxon>
        <taxon>Streptophyta</taxon>
        <taxon>Embryophyta</taxon>
        <taxon>Tracheophyta</taxon>
        <taxon>Spermatophyta</taxon>
        <taxon>Magnoliopsida</taxon>
        <taxon>Ranunculales</taxon>
        <taxon>Menispermaceae</taxon>
        <taxon>Menispermoideae</taxon>
        <taxon>Cissampelideae</taxon>
        <taxon>Stephania</taxon>
    </lineage>
</organism>
<evidence type="ECO:0000256" key="5">
    <source>
        <dbReference type="ARBA" id="ARBA00023002"/>
    </source>
</evidence>
<dbReference type="GO" id="GO:0004097">
    <property type="term" value="F:catechol oxidase activity"/>
    <property type="evidence" value="ECO:0007669"/>
    <property type="project" value="InterPro"/>
</dbReference>
<comment type="caution">
    <text evidence="10">The sequence shown here is derived from an EMBL/GenBank/DDBJ whole genome shotgun (WGS) entry which is preliminary data.</text>
</comment>
<reference evidence="10 11" key="1">
    <citation type="submission" date="2024-01" db="EMBL/GenBank/DDBJ databases">
        <title>Genome assemblies of Stephania.</title>
        <authorList>
            <person name="Yang L."/>
        </authorList>
    </citation>
    <scope>NUCLEOTIDE SEQUENCE [LARGE SCALE GENOMIC DNA]</scope>
    <source>
        <strain evidence="10">YNDBR</strain>
        <tissue evidence="10">Leaf</tissue>
    </source>
</reference>
<keyword evidence="11" id="KW-1185">Reference proteome</keyword>
<name>A0AAP0PN27_9MAGN</name>
<protein>
    <recommendedName>
        <fullName evidence="9">Tyrosinase copper-binding domain-containing protein</fullName>
    </recommendedName>
</protein>
<evidence type="ECO:0000256" key="1">
    <source>
        <dbReference type="ARBA" id="ARBA00001973"/>
    </source>
</evidence>
<evidence type="ECO:0000259" key="9">
    <source>
        <dbReference type="PROSITE" id="PS00497"/>
    </source>
</evidence>
<dbReference type="SUPFAM" id="SSF48056">
    <property type="entry name" value="Di-copper centre-containing domain"/>
    <property type="match status" value="1"/>
</dbReference>
<feature type="region of interest" description="Disordered" evidence="8">
    <location>
        <begin position="1"/>
        <end position="32"/>
    </location>
</feature>
<keyword evidence="6" id="KW-0186">Copper</keyword>
<keyword evidence="5" id="KW-0560">Oxidoreductase</keyword>
<sequence>MPFPLLATTPISSPLSPKNPLHRQPTKSPNNTHLLRLPNTISCEQKQVNNDGSSHQGIDRRNVLLGLGGLYGAATTTMAGGKVANAEGGPVQPPDISMCILATDSQADNEPVNCCPPNYSTTNIIDFELPPSYEPVNQRKPAHKLSPREIERYKAAIAKMKQLDPKDPWNFMQQATIHCTFCNGAFFQVNYPDKLLQVHGNWLFLPWHRYYLYFWERILGKIIGDPTLAIPYWNWDTADGMFIPSIYLDDKSSLYNDNRNHDHYKALMDFNYSNRPTPTPNPRPDEYDKVIKSNYDKVEKLFTKDQLAKASLFMGQPIVAGEENKTITENAGALEILHNLAHQWVGPVAKPNHDMGNFYTAARDTLFFAHHANVDRMWDIYRKKRGCKVEFNQPDFLEASFLFYDENRQLVRCKVVKLGTVSVLAEIIDSRKCAAGGRLRIMCRRNEKSTYVGHHRREWSGKDENEVVSDSLNAEKLGYTYAPEVSPWEGISRRIRKDKTGKKQEAKKQVQLVPVSEFGTQPRPLDDPIRALVPRPKKNRSKQEKEDEIEVLVVNNIQFEPGTNIQFDVYISKPVEGLATPDYGEYAGRFSRIPHIHNKKSQHTGKARLEIGITELVENIDAESSESLVVTLVHKTGYPSIGGVSIELQEIDD</sequence>
<proteinExistence type="inferred from homology"/>
<evidence type="ECO:0000256" key="4">
    <source>
        <dbReference type="ARBA" id="ARBA00022784"/>
    </source>
</evidence>
<evidence type="ECO:0000256" key="3">
    <source>
        <dbReference type="ARBA" id="ARBA00022723"/>
    </source>
</evidence>
<feature type="domain" description="Tyrosinase copper-binding" evidence="9">
    <location>
        <begin position="199"/>
        <end position="216"/>
    </location>
</feature>
<evidence type="ECO:0000256" key="7">
    <source>
        <dbReference type="ARBA" id="ARBA00023157"/>
    </source>
</evidence>
<keyword evidence="7" id="KW-1015">Disulfide bond</keyword>
<dbReference type="PANTHER" id="PTHR11474:SF76">
    <property type="entry name" value="SHKT DOMAIN-CONTAINING PROTEIN"/>
    <property type="match status" value="1"/>
</dbReference>
<dbReference type="PANTHER" id="PTHR11474">
    <property type="entry name" value="TYROSINASE FAMILY MEMBER"/>
    <property type="match status" value="1"/>
</dbReference>
<comment type="cofactor">
    <cofactor evidence="1">
        <name>Cu(2+)</name>
        <dbReference type="ChEBI" id="CHEBI:29036"/>
    </cofactor>
</comment>
<dbReference type="Pfam" id="PF12142">
    <property type="entry name" value="PPO1_DWL"/>
    <property type="match status" value="1"/>
</dbReference>
<dbReference type="InterPro" id="IPR022740">
    <property type="entry name" value="Polyphenol_oxidase_C"/>
</dbReference>
<evidence type="ECO:0000313" key="11">
    <source>
        <dbReference type="Proteomes" id="UP001420932"/>
    </source>
</evidence>
<dbReference type="PROSITE" id="PS00497">
    <property type="entry name" value="TYROSINASE_1"/>
    <property type="match status" value="1"/>
</dbReference>
<keyword evidence="3" id="KW-0479">Metal-binding</keyword>
<dbReference type="InterPro" id="IPR002227">
    <property type="entry name" value="Tyrosinase_Cu-bd"/>
</dbReference>
<gene>
    <name evidence="10" type="ORF">Syun_008346</name>
</gene>
<dbReference type="PRINTS" id="PR00092">
    <property type="entry name" value="TYROSINASE"/>
</dbReference>